<feature type="region of interest" description="Disordered" evidence="4">
    <location>
        <begin position="423"/>
        <end position="447"/>
    </location>
</feature>
<dbReference type="InterPro" id="IPR022644">
    <property type="entry name" value="De-COase2_N"/>
</dbReference>
<dbReference type="GO" id="GO:0008836">
    <property type="term" value="F:diaminopimelate decarboxylase activity"/>
    <property type="evidence" value="ECO:0007669"/>
    <property type="project" value="TreeGrafter"/>
</dbReference>
<gene>
    <name evidence="6" type="ORF">SAMN05443668_102438</name>
</gene>
<dbReference type="STRING" id="134849.SAMN05443668_102438"/>
<reference evidence="6 7" key="1">
    <citation type="submission" date="2016-11" db="EMBL/GenBank/DDBJ databases">
        <authorList>
            <person name="Jaros S."/>
            <person name="Januszkiewicz K."/>
            <person name="Wedrychowicz H."/>
        </authorList>
    </citation>
    <scope>NUCLEOTIDE SEQUENCE [LARGE SCALE GENOMIC DNA]</scope>
    <source>
        <strain evidence="6 7">DSM 46144</strain>
    </source>
</reference>
<dbReference type="SUPFAM" id="SSF51419">
    <property type="entry name" value="PLP-binding barrel"/>
    <property type="match status" value="1"/>
</dbReference>
<evidence type="ECO:0000256" key="4">
    <source>
        <dbReference type="SAM" id="MobiDB-lite"/>
    </source>
</evidence>
<proteinExistence type="predicted"/>
<dbReference type="Gene3D" id="3.20.20.10">
    <property type="entry name" value="Alanine racemase"/>
    <property type="match status" value="1"/>
</dbReference>
<evidence type="ECO:0000313" key="7">
    <source>
        <dbReference type="Proteomes" id="UP000184440"/>
    </source>
</evidence>
<feature type="domain" description="Orn/DAP/Arg decarboxylase 2 N-terminal" evidence="5">
    <location>
        <begin position="47"/>
        <end position="303"/>
    </location>
</feature>
<dbReference type="Gene3D" id="2.40.37.10">
    <property type="entry name" value="Lyase, Ornithine Decarboxylase, Chain A, domain 1"/>
    <property type="match status" value="1"/>
</dbReference>
<dbReference type="AlphaFoldDB" id="A0A1M7N5W6"/>
<sequence>MELPRSFEGASALPADAVPTAVRAAALASRGSGEPVGGYLYDLSAAQERATRLVTALPAAAKVCYAVKANSFSPLLGALAEVVHGFEVASVAEARLALAAAAKAEVRPRLVVSGPAKNSTMLAGLVGPDAPDGAVVVNVESVLELHRLSRAAVAAGRHAPGREVPVALRVNPQRSPVEVARATGLTMGGVPSPFGIPEAEIPDALRALGSLPGVRFIGFHLHAVSGNMDADLHADYVRGAVEWAVRTADEHGLRLRAVDVGGGLGIPFEPGPEFDVETFGAALAALPLPEDVELILEPGRWMAGPVGWYATEVVDVKRSYGEVFVVVRGGINHFQLPISWEIRHNFAVLPVDDWPVGLPRPGVERAAVTVSGELCTPEDVLARGVTVDSVRAGDLLIFPNAGAYGFEFAMPAFLGQPPAWRTALTRPDGHAPRPRPASRVDDLADFR</sequence>
<dbReference type="OrthoDB" id="9802241at2"/>
<evidence type="ECO:0000256" key="1">
    <source>
        <dbReference type="ARBA" id="ARBA00001933"/>
    </source>
</evidence>
<dbReference type="InterPro" id="IPR000183">
    <property type="entry name" value="Orn/DAP/Arg_de-COase"/>
</dbReference>
<organism evidence="6 7">
    <name type="scientific">Cryptosporangium aurantiacum</name>
    <dbReference type="NCBI Taxonomy" id="134849"/>
    <lineage>
        <taxon>Bacteria</taxon>
        <taxon>Bacillati</taxon>
        <taxon>Actinomycetota</taxon>
        <taxon>Actinomycetes</taxon>
        <taxon>Cryptosporangiales</taxon>
        <taxon>Cryptosporangiaceae</taxon>
        <taxon>Cryptosporangium</taxon>
    </lineage>
</organism>
<protein>
    <submittedName>
        <fullName evidence="6">Diaminopimelate decarboxylase</fullName>
    </submittedName>
</protein>
<accession>A0A1M7N5W6</accession>
<feature type="active site" description="Proton donor" evidence="3">
    <location>
        <position position="375"/>
    </location>
</feature>
<dbReference type="InterPro" id="IPR009006">
    <property type="entry name" value="Ala_racemase/Decarboxylase_C"/>
</dbReference>
<feature type="compositionally biased region" description="Basic and acidic residues" evidence="4">
    <location>
        <begin position="438"/>
        <end position="447"/>
    </location>
</feature>
<dbReference type="PANTHER" id="PTHR43727:SF2">
    <property type="entry name" value="GROUP IV DECARBOXYLASE"/>
    <property type="match status" value="1"/>
</dbReference>
<dbReference type="InterPro" id="IPR029066">
    <property type="entry name" value="PLP-binding_barrel"/>
</dbReference>
<comment type="cofactor">
    <cofactor evidence="1 3">
        <name>pyridoxal 5'-phosphate</name>
        <dbReference type="ChEBI" id="CHEBI:597326"/>
    </cofactor>
</comment>
<name>A0A1M7N5W6_9ACTN</name>
<evidence type="ECO:0000256" key="3">
    <source>
        <dbReference type="PIRSR" id="PIRSR600183-50"/>
    </source>
</evidence>
<dbReference type="PANTHER" id="PTHR43727">
    <property type="entry name" value="DIAMINOPIMELATE DECARBOXYLASE"/>
    <property type="match status" value="1"/>
</dbReference>
<dbReference type="Pfam" id="PF02784">
    <property type="entry name" value="Orn_Arg_deC_N"/>
    <property type="match status" value="1"/>
</dbReference>
<dbReference type="Proteomes" id="UP000184440">
    <property type="component" value="Unassembled WGS sequence"/>
</dbReference>
<evidence type="ECO:0000259" key="5">
    <source>
        <dbReference type="Pfam" id="PF02784"/>
    </source>
</evidence>
<dbReference type="RefSeq" id="WP_073254201.1">
    <property type="nucleotide sequence ID" value="NZ_FRCS01000002.1"/>
</dbReference>
<evidence type="ECO:0000313" key="6">
    <source>
        <dbReference type="EMBL" id="SHM98979.1"/>
    </source>
</evidence>
<evidence type="ECO:0000256" key="2">
    <source>
        <dbReference type="ARBA" id="ARBA00022898"/>
    </source>
</evidence>
<dbReference type="PRINTS" id="PR01179">
    <property type="entry name" value="ODADCRBXLASE"/>
</dbReference>
<dbReference type="SUPFAM" id="SSF50621">
    <property type="entry name" value="Alanine racemase C-terminal domain-like"/>
    <property type="match status" value="1"/>
</dbReference>
<feature type="modified residue" description="N6-(pyridoxal phosphate)lysine" evidence="3">
    <location>
        <position position="68"/>
    </location>
</feature>
<keyword evidence="7" id="KW-1185">Reference proteome</keyword>
<keyword evidence="2 3" id="KW-0663">Pyridoxal phosphate</keyword>
<dbReference type="GO" id="GO:0009089">
    <property type="term" value="P:lysine biosynthetic process via diaminopimelate"/>
    <property type="evidence" value="ECO:0007669"/>
    <property type="project" value="TreeGrafter"/>
</dbReference>
<dbReference type="EMBL" id="FRCS01000002">
    <property type="protein sequence ID" value="SHM98979.1"/>
    <property type="molecule type" value="Genomic_DNA"/>
</dbReference>